<reference evidence="2 3" key="1">
    <citation type="submission" date="2018-10" db="EMBL/GenBank/DDBJ databases">
        <title>Genomic Encyclopedia of Archaeal and Bacterial Type Strains, Phase II (KMG-II): from individual species to whole genera.</title>
        <authorList>
            <person name="Goeker M."/>
        </authorList>
    </citation>
    <scope>NUCLEOTIDE SEQUENCE [LARGE SCALE GENOMIC DNA]</scope>
    <source>
        <strain evidence="2 3">DSM 14954</strain>
    </source>
</reference>
<dbReference type="NCBIfam" id="TIGR00762">
    <property type="entry name" value="DegV"/>
    <property type="match status" value="1"/>
</dbReference>
<name>A0A660LH42_9ACTN</name>
<keyword evidence="3" id="KW-1185">Reference proteome</keyword>
<gene>
    <name evidence="2" type="ORF">C8N24_3506</name>
</gene>
<dbReference type="AlphaFoldDB" id="A0A660LH42"/>
<dbReference type="InterPro" id="IPR003797">
    <property type="entry name" value="DegV"/>
</dbReference>
<dbReference type="RefSeq" id="WP_121251946.1">
    <property type="nucleotide sequence ID" value="NZ_RBIL01000001.1"/>
</dbReference>
<dbReference type="Gene3D" id="3.40.50.10170">
    <property type="match status" value="1"/>
</dbReference>
<dbReference type="PROSITE" id="PS51482">
    <property type="entry name" value="DEGV"/>
    <property type="match status" value="1"/>
</dbReference>
<dbReference type="Pfam" id="PF02645">
    <property type="entry name" value="DegV"/>
    <property type="match status" value="1"/>
</dbReference>
<dbReference type="EMBL" id="RBIL01000001">
    <property type="protein sequence ID" value="RKQ93636.1"/>
    <property type="molecule type" value="Genomic_DNA"/>
</dbReference>
<accession>A0A660LH42</accession>
<dbReference type="InterPro" id="IPR050270">
    <property type="entry name" value="DegV_domain_contain"/>
</dbReference>
<organism evidence="2 3">
    <name type="scientific">Solirubrobacter pauli</name>
    <dbReference type="NCBI Taxonomy" id="166793"/>
    <lineage>
        <taxon>Bacteria</taxon>
        <taxon>Bacillati</taxon>
        <taxon>Actinomycetota</taxon>
        <taxon>Thermoleophilia</taxon>
        <taxon>Solirubrobacterales</taxon>
        <taxon>Solirubrobacteraceae</taxon>
        <taxon>Solirubrobacter</taxon>
    </lineage>
</organism>
<dbReference type="OrthoDB" id="9760324at2"/>
<dbReference type="SUPFAM" id="SSF82549">
    <property type="entry name" value="DAK1/DegV-like"/>
    <property type="match status" value="1"/>
</dbReference>
<dbReference type="PANTHER" id="PTHR33434:SF2">
    <property type="entry name" value="FATTY ACID-BINDING PROTEIN TM_1468"/>
    <property type="match status" value="1"/>
</dbReference>
<keyword evidence="1" id="KW-0446">Lipid-binding</keyword>
<evidence type="ECO:0000313" key="3">
    <source>
        <dbReference type="Proteomes" id="UP000278962"/>
    </source>
</evidence>
<evidence type="ECO:0000313" key="2">
    <source>
        <dbReference type="EMBL" id="RKQ93636.1"/>
    </source>
</evidence>
<proteinExistence type="predicted"/>
<dbReference type="PANTHER" id="PTHR33434">
    <property type="entry name" value="DEGV DOMAIN-CONTAINING PROTEIN DR_1986-RELATED"/>
    <property type="match status" value="1"/>
</dbReference>
<dbReference type="Proteomes" id="UP000278962">
    <property type="component" value="Unassembled WGS sequence"/>
</dbReference>
<dbReference type="GO" id="GO:0008289">
    <property type="term" value="F:lipid binding"/>
    <property type="evidence" value="ECO:0007669"/>
    <property type="project" value="UniProtKB-KW"/>
</dbReference>
<protein>
    <submittedName>
        <fullName evidence="2">DegV family protein with EDD domain</fullName>
    </submittedName>
</protein>
<comment type="caution">
    <text evidence="2">The sequence shown here is derived from an EMBL/GenBank/DDBJ whole genome shotgun (WGS) entry which is preliminary data.</text>
</comment>
<evidence type="ECO:0000256" key="1">
    <source>
        <dbReference type="ARBA" id="ARBA00023121"/>
    </source>
</evidence>
<dbReference type="InterPro" id="IPR043168">
    <property type="entry name" value="DegV_C"/>
</dbReference>
<sequence>MSRIAVVTDTTQYLPTDVIERHGIHRVSLYVNWDGRTDREIDLPDYDGYYDFLRSAGELPTTSQPSLGDFLAVYEPLVEAGDEVVSIHLSGGISGTVRTAEQARELLIERGMPAEQMVVIDSRTGCAGHGFMSVAAANAVERGADFAGAVAAAHKVREDLQILVMVDTLEYLRRGGRIGAAAAWIGATLKVKPILTIEGEMQPVERVRTAGRAFERLVAHLEQRREDGCDAFAIQHIQAPAEAQRLAERGREIYGRDPELISEIGPVIGTHTGPGILGVAGLRTELLGPM</sequence>
<dbReference type="Gene3D" id="3.30.1180.10">
    <property type="match status" value="1"/>
</dbReference>